<organism evidence="7 8">
    <name type="scientific">Patagioenas fasciata monilis</name>
    <dbReference type="NCBI Taxonomy" id="372326"/>
    <lineage>
        <taxon>Eukaryota</taxon>
        <taxon>Metazoa</taxon>
        <taxon>Chordata</taxon>
        <taxon>Craniata</taxon>
        <taxon>Vertebrata</taxon>
        <taxon>Euteleostomi</taxon>
        <taxon>Archelosauria</taxon>
        <taxon>Archosauria</taxon>
        <taxon>Dinosauria</taxon>
        <taxon>Saurischia</taxon>
        <taxon>Theropoda</taxon>
        <taxon>Coelurosauria</taxon>
        <taxon>Aves</taxon>
        <taxon>Neognathae</taxon>
        <taxon>Neoaves</taxon>
        <taxon>Columbimorphae</taxon>
        <taxon>Columbiformes</taxon>
        <taxon>Columbidae</taxon>
        <taxon>Patagioenas</taxon>
    </lineage>
</organism>
<dbReference type="InterPro" id="IPR000742">
    <property type="entry name" value="EGF"/>
</dbReference>
<dbReference type="PROSITE" id="PS00022">
    <property type="entry name" value="EGF_1"/>
    <property type="match status" value="1"/>
</dbReference>
<dbReference type="Proteomes" id="UP000190648">
    <property type="component" value="Unassembled WGS sequence"/>
</dbReference>
<dbReference type="PROSITE" id="PS50026">
    <property type="entry name" value="EGF_3"/>
    <property type="match status" value="1"/>
</dbReference>
<dbReference type="PROSITE" id="PS51041">
    <property type="entry name" value="EMI"/>
    <property type="match status" value="1"/>
</dbReference>
<keyword evidence="2 3" id="KW-1015">Disulfide bond</keyword>
<keyword evidence="8" id="KW-1185">Reference proteome</keyword>
<dbReference type="PROSITE" id="PS01186">
    <property type="entry name" value="EGF_2"/>
    <property type="match status" value="1"/>
</dbReference>
<evidence type="ECO:0000259" key="5">
    <source>
        <dbReference type="PROSITE" id="PS50026"/>
    </source>
</evidence>
<dbReference type="Pfam" id="PF07546">
    <property type="entry name" value="EMI"/>
    <property type="match status" value="1"/>
</dbReference>
<evidence type="ECO:0000256" key="1">
    <source>
        <dbReference type="ARBA" id="ARBA00022729"/>
    </source>
</evidence>
<proteinExistence type="predicted"/>
<evidence type="ECO:0000256" key="3">
    <source>
        <dbReference type="PROSITE-ProRule" id="PRU00076"/>
    </source>
</evidence>
<reference evidence="7 8" key="1">
    <citation type="submission" date="2016-02" db="EMBL/GenBank/DDBJ databases">
        <title>Band-tailed pigeon sequencing and assembly.</title>
        <authorList>
            <person name="Soares A.E."/>
            <person name="Novak B.J."/>
            <person name="Rice E.S."/>
            <person name="O'Connell B."/>
            <person name="Chang D."/>
            <person name="Weber S."/>
            <person name="Shapiro B."/>
        </authorList>
    </citation>
    <scope>NUCLEOTIDE SEQUENCE [LARGE SCALE GENOMIC DNA]</scope>
    <source>
        <strain evidence="7">BTP2013</strain>
        <tissue evidence="7">Blood</tissue>
    </source>
</reference>
<dbReference type="EMBL" id="LSYS01002427">
    <property type="protein sequence ID" value="OPJ86013.1"/>
    <property type="molecule type" value="Genomic_DNA"/>
</dbReference>
<dbReference type="OrthoDB" id="409374at2759"/>
<keyword evidence="1 4" id="KW-0732">Signal</keyword>
<dbReference type="STRING" id="372326.A0A1V4KNL7"/>
<feature type="disulfide bond" evidence="3">
    <location>
        <begin position="123"/>
        <end position="132"/>
    </location>
</feature>
<accession>A0A1V4KNL7</accession>
<sequence length="152" mass="16616">MGLRAAALSFILTLRISALASGSELQPHMPNVCAVRELAVLGQRQPCIRAVPRGAGLWQQRTRAVYHTGYRLVYTMKYQTTYRCCPGWSQRAGDAGCLHPACGYGVCFNGGSCAEGSSQLCHCSSGFQGPRCQYGKQSSQILPLIQSWKWRG</sequence>
<gene>
    <name evidence="7" type="ORF">AV530_011221</name>
</gene>
<feature type="signal peptide" evidence="4">
    <location>
        <begin position="1"/>
        <end position="22"/>
    </location>
</feature>
<comment type="caution">
    <text evidence="3">Lacks conserved residue(s) required for the propagation of feature annotation.</text>
</comment>
<evidence type="ECO:0000313" key="7">
    <source>
        <dbReference type="EMBL" id="OPJ86013.1"/>
    </source>
</evidence>
<protein>
    <recommendedName>
        <fullName evidence="9">EGF-like domain-containing protein</fullName>
    </recommendedName>
</protein>
<name>A0A1V4KNL7_PATFA</name>
<evidence type="ECO:0000259" key="6">
    <source>
        <dbReference type="PROSITE" id="PS51041"/>
    </source>
</evidence>
<feature type="domain" description="EMI" evidence="6">
    <location>
        <begin position="29"/>
        <end position="99"/>
    </location>
</feature>
<evidence type="ECO:0000313" key="8">
    <source>
        <dbReference type="Proteomes" id="UP000190648"/>
    </source>
</evidence>
<feature type="domain" description="EGF-like" evidence="5">
    <location>
        <begin position="98"/>
        <end position="133"/>
    </location>
</feature>
<dbReference type="AlphaFoldDB" id="A0A1V4KNL7"/>
<feature type="chain" id="PRO_5013025469" description="EGF-like domain-containing protein" evidence="4">
    <location>
        <begin position="23"/>
        <end position="152"/>
    </location>
</feature>
<evidence type="ECO:0000256" key="4">
    <source>
        <dbReference type="SAM" id="SignalP"/>
    </source>
</evidence>
<dbReference type="InterPro" id="IPR011489">
    <property type="entry name" value="EMI_domain"/>
</dbReference>
<evidence type="ECO:0000256" key="2">
    <source>
        <dbReference type="ARBA" id="ARBA00023157"/>
    </source>
</evidence>
<dbReference type="SUPFAM" id="SSF57196">
    <property type="entry name" value="EGF/Laminin"/>
    <property type="match status" value="1"/>
</dbReference>
<comment type="caution">
    <text evidence="7">The sequence shown here is derived from an EMBL/GenBank/DDBJ whole genome shotgun (WGS) entry which is preliminary data.</text>
</comment>
<dbReference type="Gene3D" id="2.10.25.10">
    <property type="entry name" value="Laminin"/>
    <property type="match status" value="1"/>
</dbReference>
<evidence type="ECO:0008006" key="9">
    <source>
        <dbReference type="Google" id="ProtNLM"/>
    </source>
</evidence>
<keyword evidence="3" id="KW-0245">EGF-like domain</keyword>